<gene>
    <name evidence="1" type="ORF">EZS28_028960</name>
</gene>
<name>A0A5J4UZ75_9EUKA</name>
<accession>A0A5J4UZ75</accession>
<sequence length="566" mass="60084">MTPASDANPLSDGTVIAGTSTEYSRGDHIHPLNLSPSVPISDTAYGSVGESVNYARSDHSHPINISDSTPLQDSTLGSVGTANSYARSDHQHPINVETNASNIPIVDGVGVNGSSTFYARHDHVHPQQLTYDGNVTATKFIKTGGLASEVLCANGDTTTIDSHLSRSYNSSAGGWIRLCVFPAGASVGSSFIEFKVYSMFNAVQTIRLVPYYTVNGINTVYGLFTAPTKVSANYVIDSGVNQLFHTHTGSSTSAIYSAYVRIESTNNITIVVSDQSTYYTNRITEVLTQDVVSSVSSATQIPITHDLGNGGIINNMLQVNPTGRTYTTFNNGIRIGNYNSEYSSLYLGCATSAINTTQTGQWEISKTNDNALTINPSSLRQADHSVGLSINSDSSMIKFNANELVNVGTDQSITGRKTFGGTTLGRIQLNPTDVSYGEGIRISNSPTYNVSAIYIGTSTNTSGEIDGQWTIIKRNTGELYICRTADQNTDNRGLMISADGNTLSFNGLVIAGTGASTGASNGSVNYSAGNPILWGMNSVDTNGGFYSNGTNICWRARPITLGSVPP</sequence>
<reference evidence="1 2" key="1">
    <citation type="submission" date="2019-03" db="EMBL/GenBank/DDBJ databases">
        <title>Single cell metagenomics reveals metabolic interactions within the superorganism composed of flagellate Streblomastix strix and complex community of Bacteroidetes bacteria on its surface.</title>
        <authorList>
            <person name="Treitli S.C."/>
            <person name="Kolisko M."/>
            <person name="Husnik F."/>
            <person name="Keeling P."/>
            <person name="Hampl V."/>
        </authorList>
    </citation>
    <scope>NUCLEOTIDE SEQUENCE [LARGE SCALE GENOMIC DNA]</scope>
    <source>
        <strain evidence="1">ST1C</strain>
    </source>
</reference>
<organism evidence="1 2">
    <name type="scientific">Streblomastix strix</name>
    <dbReference type="NCBI Taxonomy" id="222440"/>
    <lineage>
        <taxon>Eukaryota</taxon>
        <taxon>Metamonada</taxon>
        <taxon>Preaxostyla</taxon>
        <taxon>Oxymonadida</taxon>
        <taxon>Streblomastigidae</taxon>
        <taxon>Streblomastix</taxon>
    </lineage>
</organism>
<dbReference type="AlphaFoldDB" id="A0A5J4UZ75"/>
<dbReference type="Proteomes" id="UP000324800">
    <property type="component" value="Unassembled WGS sequence"/>
</dbReference>
<comment type="caution">
    <text evidence="1">The sequence shown here is derived from an EMBL/GenBank/DDBJ whole genome shotgun (WGS) entry which is preliminary data.</text>
</comment>
<evidence type="ECO:0000313" key="2">
    <source>
        <dbReference type="Proteomes" id="UP000324800"/>
    </source>
</evidence>
<proteinExistence type="predicted"/>
<evidence type="ECO:0000313" key="1">
    <source>
        <dbReference type="EMBL" id="KAA6375513.1"/>
    </source>
</evidence>
<protein>
    <submittedName>
        <fullName evidence="1">Uncharacterized protein</fullName>
    </submittedName>
</protein>
<dbReference type="EMBL" id="SNRW01011172">
    <property type="protein sequence ID" value="KAA6375513.1"/>
    <property type="molecule type" value="Genomic_DNA"/>
</dbReference>